<evidence type="ECO:0000256" key="1">
    <source>
        <dbReference type="SAM" id="MobiDB-lite"/>
    </source>
</evidence>
<gene>
    <name evidence="2" type="ORF">ACD_3C00203G0001</name>
</gene>
<name>K2GBB1_9BACT</name>
<proteinExistence type="predicted"/>
<evidence type="ECO:0000313" key="2">
    <source>
        <dbReference type="EMBL" id="EKE27474.1"/>
    </source>
</evidence>
<feature type="compositionally biased region" description="Low complexity" evidence="1">
    <location>
        <begin position="500"/>
        <end position="517"/>
    </location>
</feature>
<feature type="region of interest" description="Disordered" evidence="1">
    <location>
        <begin position="150"/>
        <end position="169"/>
    </location>
</feature>
<feature type="compositionally biased region" description="Basic and acidic residues" evidence="1">
    <location>
        <begin position="518"/>
        <end position="541"/>
    </location>
</feature>
<sequence>MAEVISNEPVAQGPKVKETTATEQLIESYKGWKITKELAEQIKKSLDAEKSEIREQTRAKLKDLLKSVIASRNAWWEFELDKKAFWRWYEIDMKSKEYGADEVIIEKDALKILESMGINWIDLVRELNEKVLTDKAEAEKANKHLADRKAEIDKDKSDKQKAEIAKPVAKAGPEAASEKWLKIDENHNDVKAYRKAQEGLKTITDKITQLKWEITKLESEIKNNPTNVIKGKELEAKSLEAAKLEKEDLPKAQKDVEWAKVKYDEYIKDLTEKSKEENRLAEEAKEKWINTTPSKANENYNKLSTEGKLNFLEAVESWKNSNNPILKFLWSFFEWVVRLYHWDVKKEKEALTKDLQIKTIETMQMDNGKWFEAVKDLKAWDIDKTLNLKEWDNKKQQDYISNVHKALWISDDKMKSADWKTDLAMYWEKTISKVKEAQKSVWLEQTGIFDSATASKILKLLKDPVAAANEKAAADKLAADKAAADKAAADKLAADKAAADKAGAATPKEAPAAAPEKPAPKEAPAAKEATKEAPKSKDQLKSETFLKNNPKSVKKIQDKLDAGNTTVKGKEVDQIIEDAIKNPTKENIIKLQSEVLWMIGEKNVDWVLGRDTLKALNKVLKIKGSPKKKAKKKK</sequence>
<feature type="compositionally biased region" description="Basic and acidic residues" evidence="1">
    <location>
        <begin position="150"/>
        <end position="164"/>
    </location>
</feature>
<comment type="caution">
    <text evidence="2">The sequence shown here is derived from an EMBL/GenBank/DDBJ whole genome shotgun (WGS) entry which is preliminary data.</text>
</comment>
<reference evidence="2" key="1">
    <citation type="journal article" date="2012" name="Science">
        <title>Fermentation, hydrogen, and sulfur metabolism in multiple uncultivated bacterial phyla.</title>
        <authorList>
            <person name="Wrighton K.C."/>
            <person name="Thomas B.C."/>
            <person name="Sharon I."/>
            <person name="Miller C.S."/>
            <person name="Castelle C.J."/>
            <person name="VerBerkmoes N.C."/>
            <person name="Wilkins M.J."/>
            <person name="Hettich R.L."/>
            <person name="Lipton M.S."/>
            <person name="Williams K.H."/>
            <person name="Long P.E."/>
            <person name="Banfield J.F."/>
        </authorList>
    </citation>
    <scope>NUCLEOTIDE SEQUENCE [LARGE SCALE GENOMIC DNA]</scope>
</reference>
<protein>
    <submittedName>
        <fullName evidence="2">Uncharacterized protein</fullName>
    </submittedName>
</protein>
<organism evidence="2">
    <name type="scientific">uncultured bacterium</name>
    <name type="common">gcode 4</name>
    <dbReference type="NCBI Taxonomy" id="1234023"/>
    <lineage>
        <taxon>Bacteria</taxon>
        <taxon>environmental samples</taxon>
    </lineage>
</organism>
<dbReference type="AlphaFoldDB" id="K2GBB1"/>
<feature type="region of interest" description="Disordered" evidence="1">
    <location>
        <begin position="500"/>
        <end position="549"/>
    </location>
</feature>
<dbReference type="EMBL" id="AMFJ01000477">
    <property type="protein sequence ID" value="EKE27474.1"/>
    <property type="molecule type" value="Genomic_DNA"/>
</dbReference>
<accession>K2GBB1</accession>